<dbReference type="Gene3D" id="3.30.1360.100">
    <property type="entry name" value="General secretion pathway protein M, EpsM"/>
    <property type="match status" value="1"/>
</dbReference>
<keyword evidence="8 10" id="KW-1133">Transmembrane helix</keyword>
<dbReference type="AlphaFoldDB" id="A0A0K1QLD9"/>
<comment type="similarity">
    <text evidence="2">Belongs to the GSP M family.</text>
</comment>
<dbReference type="InterPro" id="IPR023229">
    <property type="entry name" value="T2SS_M_periplasmic_sf"/>
</dbReference>
<evidence type="ECO:0000256" key="10">
    <source>
        <dbReference type="SAM" id="Phobius"/>
    </source>
</evidence>
<evidence type="ECO:0000256" key="4">
    <source>
        <dbReference type="ARBA" id="ARBA00022475"/>
    </source>
</evidence>
<dbReference type="eggNOG" id="COG3149">
    <property type="taxonomic scope" value="Bacteria"/>
</dbReference>
<proteinExistence type="inferred from homology"/>
<protein>
    <submittedName>
        <fullName evidence="11">Type II secretory protein PulM</fullName>
    </submittedName>
</protein>
<dbReference type="InterPro" id="IPR007690">
    <property type="entry name" value="T2SS_GspM"/>
</dbReference>
<dbReference type="EMBL" id="CP010945">
    <property type="protein sequence ID" value="AKV06260.1"/>
    <property type="molecule type" value="Genomic_DNA"/>
</dbReference>
<evidence type="ECO:0000256" key="9">
    <source>
        <dbReference type="ARBA" id="ARBA00023136"/>
    </source>
</evidence>
<dbReference type="GO" id="GO:0015627">
    <property type="term" value="C:type II protein secretion system complex"/>
    <property type="evidence" value="ECO:0007669"/>
    <property type="project" value="InterPro"/>
</dbReference>
<name>A0A0K1QLD9_PSEFL</name>
<evidence type="ECO:0000256" key="6">
    <source>
        <dbReference type="ARBA" id="ARBA00022692"/>
    </source>
</evidence>
<dbReference type="GO" id="GO:0005886">
    <property type="term" value="C:plasma membrane"/>
    <property type="evidence" value="ECO:0007669"/>
    <property type="project" value="UniProtKB-SubCell"/>
</dbReference>
<feature type="transmembrane region" description="Helical" evidence="10">
    <location>
        <begin position="15"/>
        <end position="33"/>
    </location>
</feature>
<keyword evidence="3" id="KW-0813">Transport</keyword>
<evidence type="ECO:0000256" key="1">
    <source>
        <dbReference type="ARBA" id="ARBA00004377"/>
    </source>
</evidence>
<dbReference type="Pfam" id="PF04612">
    <property type="entry name" value="T2SSM"/>
    <property type="match status" value="1"/>
</dbReference>
<evidence type="ECO:0000313" key="12">
    <source>
        <dbReference type="Proteomes" id="UP000017175"/>
    </source>
</evidence>
<keyword evidence="5" id="KW-0997">Cell inner membrane</keyword>
<dbReference type="OrthoDB" id="7029255at2"/>
<evidence type="ECO:0000256" key="8">
    <source>
        <dbReference type="ARBA" id="ARBA00022989"/>
    </source>
</evidence>
<keyword evidence="6 10" id="KW-0812">Transmembrane</keyword>
<dbReference type="GO" id="GO:0015628">
    <property type="term" value="P:protein secretion by the type II secretion system"/>
    <property type="evidence" value="ECO:0007669"/>
    <property type="project" value="InterPro"/>
</dbReference>
<keyword evidence="9 10" id="KW-0472">Membrane</keyword>
<evidence type="ECO:0000256" key="7">
    <source>
        <dbReference type="ARBA" id="ARBA00022927"/>
    </source>
</evidence>
<gene>
    <name evidence="11" type="ORF">B723_07585</name>
</gene>
<evidence type="ECO:0000256" key="2">
    <source>
        <dbReference type="ARBA" id="ARBA00010637"/>
    </source>
</evidence>
<sequence length="143" mass="16095">MKTVWQRLSNREQRLLLAVGVFLLVVAVFSLIWQPTRQRLEAVERGHQQQRALAAQLQRAQPRSTVAVVADQPLSLRISESATAAGLELHQMDADNNLLRLTLSGDAKTLLQWLDRAERDGAVVQSLVLERRDAVLEARVVLR</sequence>
<comment type="subcellular location">
    <subcellularLocation>
        <location evidence="1">Cell inner membrane</location>
        <topology evidence="1">Single-pass membrane protein</topology>
    </subcellularLocation>
</comment>
<reference evidence="11 12" key="1">
    <citation type="journal article" date="2012" name="J. Bacteriol.">
        <title>Draft genome sequence of the cyanide-utilizing bacterium Pseudomonas fluorescens strain NCIMB 11764.</title>
        <authorList>
            <person name="Vilo C.A."/>
            <person name="Benedik M.J."/>
            <person name="Kunz D.A."/>
            <person name="Dong Q."/>
        </authorList>
    </citation>
    <scope>NUCLEOTIDE SEQUENCE [LARGE SCALE GENOMIC DNA]</scope>
    <source>
        <strain evidence="11 12">NCIMB 11764</strain>
    </source>
</reference>
<dbReference type="SUPFAM" id="SSF103054">
    <property type="entry name" value="General secretion pathway protein M, EpsM"/>
    <property type="match status" value="1"/>
</dbReference>
<keyword evidence="4" id="KW-1003">Cell membrane</keyword>
<accession>A0A0K1QLD9</accession>
<dbReference type="Proteomes" id="UP000017175">
    <property type="component" value="Chromosome"/>
</dbReference>
<organism evidence="11 12">
    <name type="scientific">Pseudomonas fluorescens NCIMB 11764</name>
    <dbReference type="NCBI Taxonomy" id="1221522"/>
    <lineage>
        <taxon>Bacteria</taxon>
        <taxon>Pseudomonadati</taxon>
        <taxon>Pseudomonadota</taxon>
        <taxon>Gammaproteobacteria</taxon>
        <taxon>Pseudomonadales</taxon>
        <taxon>Pseudomonadaceae</taxon>
        <taxon>Pseudomonas</taxon>
    </lineage>
</organism>
<evidence type="ECO:0000256" key="5">
    <source>
        <dbReference type="ARBA" id="ARBA00022519"/>
    </source>
</evidence>
<evidence type="ECO:0000313" key="11">
    <source>
        <dbReference type="EMBL" id="AKV06260.1"/>
    </source>
</evidence>
<keyword evidence="7" id="KW-0653">Protein transport</keyword>
<dbReference type="RefSeq" id="WP_017336144.1">
    <property type="nucleotide sequence ID" value="NZ_CP010945.1"/>
</dbReference>
<evidence type="ECO:0000256" key="3">
    <source>
        <dbReference type="ARBA" id="ARBA00022448"/>
    </source>
</evidence>